<dbReference type="NCBIfam" id="TIGR00135">
    <property type="entry name" value="gatC"/>
    <property type="match status" value="1"/>
</dbReference>
<evidence type="ECO:0000256" key="4">
    <source>
        <dbReference type="ARBA" id="ARBA00047380"/>
    </source>
</evidence>
<dbReference type="OrthoDB" id="9813938at2"/>
<name>A0A556PA18_9BACI</name>
<reference evidence="7 8" key="1">
    <citation type="submission" date="2019-07" db="EMBL/GenBank/DDBJ databases">
        <title>Allobacillus sp. nov. SKP isolated from shrimp paste of Euphausiacea.</title>
        <authorList>
            <person name="Kanchanasin P."/>
            <person name="Tanasupawat S."/>
            <person name="Shi W."/>
            <person name="Wu L."/>
            <person name="Ma J."/>
        </authorList>
    </citation>
    <scope>NUCLEOTIDE SEQUENCE [LARGE SCALE GENOMIC DNA]</scope>
    <source>
        <strain evidence="7 8">SKP4-8</strain>
    </source>
</reference>
<dbReference type="InterPro" id="IPR036113">
    <property type="entry name" value="Asp/Glu-ADT_sf_sub_c"/>
</dbReference>
<dbReference type="Pfam" id="PF02686">
    <property type="entry name" value="GatC"/>
    <property type="match status" value="1"/>
</dbReference>
<dbReference type="EC" id="6.3.5.-" evidence="6"/>
<comment type="function">
    <text evidence="3 6">Allows the formation of correctly charged Asn-tRNA(Asn) or Gln-tRNA(Gln) through the transamidation of misacylated Asp-tRNA(Asn) or Glu-tRNA(Gln) in organisms which lack either or both of asparaginyl-tRNA or glutaminyl-tRNA synthetases. The reaction takes place in the presence of glutamine and ATP through an activated phospho-Asp-tRNA(Asn) or phospho-Glu-tRNA(Gln).</text>
</comment>
<dbReference type="RefSeq" id="WP_144089437.1">
    <property type="nucleotide sequence ID" value="NZ_VMHE01000027.1"/>
</dbReference>
<proteinExistence type="inferred from homology"/>
<comment type="caution">
    <text evidence="7">The sequence shown here is derived from an EMBL/GenBank/DDBJ whole genome shotgun (WGS) entry which is preliminary data.</text>
</comment>
<keyword evidence="6" id="KW-0648">Protein biosynthesis</keyword>
<dbReference type="EMBL" id="VMHE01000027">
    <property type="protein sequence ID" value="TSJ61213.1"/>
    <property type="molecule type" value="Genomic_DNA"/>
</dbReference>
<dbReference type="GO" id="GO:0050567">
    <property type="term" value="F:glutaminyl-tRNA synthase (glutamine-hydrolyzing) activity"/>
    <property type="evidence" value="ECO:0007669"/>
    <property type="project" value="UniProtKB-UniRule"/>
</dbReference>
<keyword evidence="8" id="KW-1185">Reference proteome</keyword>
<keyword evidence="6 7" id="KW-0436">Ligase</keyword>
<comment type="similarity">
    <text evidence="1 6">Belongs to the GatC family.</text>
</comment>
<dbReference type="GO" id="GO:0070681">
    <property type="term" value="P:glutaminyl-tRNAGln biosynthesis via transamidation"/>
    <property type="evidence" value="ECO:0007669"/>
    <property type="project" value="TreeGrafter"/>
</dbReference>
<organism evidence="7 8">
    <name type="scientific">Allobacillus salarius</name>
    <dbReference type="NCBI Taxonomy" id="1955272"/>
    <lineage>
        <taxon>Bacteria</taxon>
        <taxon>Bacillati</taxon>
        <taxon>Bacillota</taxon>
        <taxon>Bacilli</taxon>
        <taxon>Bacillales</taxon>
        <taxon>Bacillaceae</taxon>
        <taxon>Allobacillus</taxon>
    </lineage>
</organism>
<keyword evidence="7" id="KW-0808">Transferase</keyword>
<dbReference type="GO" id="GO:0016740">
    <property type="term" value="F:transferase activity"/>
    <property type="evidence" value="ECO:0007669"/>
    <property type="project" value="UniProtKB-KW"/>
</dbReference>
<accession>A0A556PA18</accession>
<dbReference type="Proteomes" id="UP000316425">
    <property type="component" value="Unassembled WGS sequence"/>
</dbReference>
<dbReference type="PANTHER" id="PTHR15004">
    <property type="entry name" value="GLUTAMYL-TRNA(GLN) AMIDOTRANSFERASE SUBUNIT C, MITOCHONDRIAL"/>
    <property type="match status" value="1"/>
</dbReference>
<dbReference type="SUPFAM" id="SSF141000">
    <property type="entry name" value="Glu-tRNAGln amidotransferase C subunit"/>
    <property type="match status" value="1"/>
</dbReference>
<evidence type="ECO:0000256" key="2">
    <source>
        <dbReference type="ARBA" id="ARBA00011123"/>
    </source>
</evidence>
<evidence type="ECO:0000256" key="5">
    <source>
        <dbReference type="ARBA" id="ARBA00047913"/>
    </source>
</evidence>
<dbReference type="HAMAP" id="MF_00122">
    <property type="entry name" value="GatC"/>
    <property type="match status" value="1"/>
</dbReference>
<gene>
    <name evidence="6 7" type="primary">gatC</name>
    <name evidence="7" type="ORF">FPQ13_11295</name>
</gene>
<comment type="catalytic activity">
    <reaction evidence="4 6">
        <text>L-aspartyl-tRNA(Asn) + L-glutamine + ATP + H2O = L-asparaginyl-tRNA(Asn) + L-glutamate + ADP + phosphate + 2 H(+)</text>
        <dbReference type="Rhea" id="RHEA:14513"/>
        <dbReference type="Rhea" id="RHEA-COMP:9674"/>
        <dbReference type="Rhea" id="RHEA-COMP:9677"/>
        <dbReference type="ChEBI" id="CHEBI:15377"/>
        <dbReference type="ChEBI" id="CHEBI:15378"/>
        <dbReference type="ChEBI" id="CHEBI:29985"/>
        <dbReference type="ChEBI" id="CHEBI:30616"/>
        <dbReference type="ChEBI" id="CHEBI:43474"/>
        <dbReference type="ChEBI" id="CHEBI:58359"/>
        <dbReference type="ChEBI" id="CHEBI:78515"/>
        <dbReference type="ChEBI" id="CHEBI:78516"/>
        <dbReference type="ChEBI" id="CHEBI:456216"/>
    </reaction>
</comment>
<evidence type="ECO:0000256" key="3">
    <source>
        <dbReference type="ARBA" id="ARBA00024799"/>
    </source>
</evidence>
<comment type="subunit">
    <text evidence="2 6">Heterotrimer of A, B and C subunits.</text>
</comment>
<dbReference type="Gene3D" id="1.10.20.60">
    <property type="entry name" value="Glu-tRNAGln amidotransferase C subunit, N-terminal domain"/>
    <property type="match status" value="1"/>
</dbReference>
<dbReference type="GO" id="GO:0006412">
    <property type="term" value="P:translation"/>
    <property type="evidence" value="ECO:0007669"/>
    <property type="project" value="UniProtKB-UniRule"/>
</dbReference>
<evidence type="ECO:0000313" key="7">
    <source>
        <dbReference type="EMBL" id="TSJ61213.1"/>
    </source>
</evidence>
<dbReference type="AlphaFoldDB" id="A0A556PA18"/>
<dbReference type="InterPro" id="IPR003837">
    <property type="entry name" value="GatC"/>
</dbReference>
<evidence type="ECO:0000256" key="6">
    <source>
        <dbReference type="HAMAP-Rule" id="MF_00122"/>
    </source>
</evidence>
<keyword evidence="6" id="KW-0547">Nucleotide-binding</keyword>
<dbReference type="GO" id="GO:0005524">
    <property type="term" value="F:ATP binding"/>
    <property type="evidence" value="ECO:0007669"/>
    <property type="project" value="UniProtKB-KW"/>
</dbReference>
<protein>
    <recommendedName>
        <fullName evidence="6">Aspartyl/glutamyl-tRNA(Asn/Gln) amidotransferase subunit C</fullName>
        <shortName evidence="6">Asp/Glu-ADT subunit C</shortName>
        <ecNumber evidence="6">6.3.5.-</ecNumber>
    </recommendedName>
</protein>
<comment type="catalytic activity">
    <reaction evidence="5 6">
        <text>L-glutamyl-tRNA(Gln) + L-glutamine + ATP + H2O = L-glutaminyl-tRNA(Gln) + L-glutamate + ADP + phosphate + H(+)</text>
        <dbReference type="Rhea" id="RHEA:17521"/>
        <dbReference type="Rhea" id="RHEA-COMP:9681"/>
        <dbReference type="Rhea" id="RHEA-COMP:9684"/>
        <dbReference type="ChEBI" id="CHEBI:15377"/>
        <dbReference type="ChEBI" id="CHEBI:15378"/>
        <dbReference type="ChEBI" id="CHEBI:29985"/>
        <dbReference type="ChEBI" id="CHEBI:30616"/>
        <dbReference type="ChEBI" id="CHEBI:43474"/>
        <dbReference type="ChEBI" id="CHEBI:58359"/>
        <dbReference type="ChEBI" id="CHEBI:78520"/>
        <dbReference type="ChEBI" id="CHEBI:78521"/>
        <dbReference type="ChEBI" id="CHEBI:456216"/>
    </reaction>
</comment>
<evidence type="ECO:0000256" key="1">
    <source>
        <dbReference type="ARBA" id="ARBA00010757"/>
    </source>
</evidence>
<evidence type="ECO:0000313" key="8">
    <source>
        <dbReference type="Proteomes" id="UP000316425"/>
    </source>
</evidence>
<keyword evidence="6" id="KW-0067">ATP-binding</keyword>
<dbReference type="GO" id="GO:0006450">
    <property type="term" value="P:regulation of translational fidelity"/>
    <property type="evidence" value="ECO:0007669"/>
    <property type="project" value="InterPro"/>
</dbReference>
<dbReference type="GO" id="GO:0050566">
    <property type="term" value="F:asparaginyl-tRNA synthase (glutamine-hydrolyzing) activity"/>
    <property type="evidence" value="ECO:0007669"/>
    <property type="project" value="RHEA"/>
</dbReference>
<sequence>MSKKISTEDVKHVANLARLAITDEEAEKYSEQLSSIINFSEQLSEVDTSKVKPMTHVLDMKNVFREDEPKDWITKEEALKNAPDQADGQFRVPSILE</sequence>
<dbReference type="PANTHER" id="PTHR15004:SF0">
    <property type="entry name" value="GLUTAMYL-TRNA(GLN) AMIDOTRANSFERASE SUBUNIT C, MITOCHONDRIAL"/>
    <property type="match status" value="1"/>
</dbReference>